<dbReference type="OMA" id="FFKHENY"/>
<dbReference type="InParanoid" id="F0ZDS6"/>
<feature type="compositionally biased region" description="Polar residues" evidence="4">
    <location>
        <begin position="1"/>
        <end position="13"/>
    </location>
</feature>
<sequence>MSTPASTTPPQQQNTSSNSATVLSTSTSSASSSVIDTNSPTLSSSSASSIAPANAGINITTSNQPPTISITNSPNSTVTNKQATSLDSTEHITITYQDDASSVWKYVEVELPNHLPLRNISWKTKTGHTKVVDKMPIEILQYNDERIRPSYDNQTLYRKPYLYLYLVHCDDPDIYKNTIRGKIKNWVSQMTEKGQEWLIVYVSLGPKRFGEITSKLSRTVYDRIKSDFNVKRDRCCQLRFLDDSNRNDDLWDDLLMKMKEGIIASAEQYLTTYEDEIRKMDAKRNLPGWSYQNFFFIKEGLALIYERAQLYEDALMQYFELEVLFTENRSQFELITDPGRLESNDRSCSGNILDTSTKDFRKLIHENKISLFDFKIYLFARQCKLLFLLKKPIEAATKSISFITSISMIIKQFPNSFSPMFKESWTFSTSMELINACQDSFERIISSSQQTTGTNQTVQKVNKSTTPSISRLLGAFGTPFSSSSSSTGTSGSTNPNVNNNSKSSIPSSGSSGNLSGINSLTVAGSSIIAGLSGSQSLNNLQSAQISQALNTNSWIRTPSLNLASDLSERQLEKQDRENLDFLLSDLTYSAAQRLEELAVKIGFLPEDDYNDMFFQKVEKIINNENANKPIEPIDTLSLFSYPTLQNNLQTSKQFQQLYVDLLNKVEKLYNQSNRLRSISRLKFSLANLYFKQKDYQLAESLFRPITNLYSREGWTFIDYAIRTRLSYCQKQLGYLVDYVTTCVSLLAPGLLLSKAEKDYYLSEILQLSNDPQLVIVQSMIPLFKCKVTYTQKEPVYRYLETIKINVKIKSNLTSPVKFNSGSVSFLRTNNSSGSSSSSSGDKLVFQLNDFVIEPGLNHYQFSTLASIKSTFVKDSIWLKLGSLSFGHSLRESDKSEIKITDSESQITLESFAKSPLLLCSIQYIGIKLQTNSDTIEAGVLSFTSPTGATIIPTPSITFIQTDNNTNTSQAKTINLVNDKLPLSQIGYNQTLEFYLPLMAVNPDTFTHQIRIELQHQKQTKEKFSSSLVSSTLFVNPFSVEESVISVNNRLFLKTILQCTTPNMIQLNSYSLKGCDLEYQDPSTTTNSFYFIKDHNQSLFNNNSLINLYPGQVISLVFEIKKYNENDINKKMTLNLKYTSKMPTPQSEYEKSFVKECKPLWRDQNEFNWPILIECPSYLYQVDLNITSKAYLGTLVPFEISITNLKPKNLENQSTTLNQLQYQIEIDPTIWMMSGKNKNSFFIDDGQKITFTCDLIPISSGSLPIPKVSLLGVDPLNIFSPKNLNENIYVFPTPQFYSCHQAQDLNNNSNNNNVKTTK</sequence>
<dbReference type="FunCoup" id="F0ZDS6">
    <property type="interactions" value="18"/>
</dbReference>
<evidence type="ECO:0000313" key="8">
    <source>
        <dbReference type="EMBL" id="EGC37898.1"/>
    </source>
</evidence>
<dbReference type="RefSeq" id="XP_003285558.1">
    <property type="nucleotide sequence ID" value="XM_003285510.1"/>
</dbReference>
<dbReference type="GO" id="GO:0034498">
    <property type="term" value="P:early endosome to Golgi transport"/>
    <property type="evidence" value="ECO:0000318"/>
    <property type="project" value="GO_Central"/>
</dbReference>
<evidence type="ECO:0000259" key="6">
    <source>
        <dbReference type="Pfam" id="PF12584"/>
    </source>
</evidence>
<dbReference type="GO" id="GO:1990071">
    <property type="term" value="C:TRAPPII protein complex"/>
    <property type="evidence" value="ECO:0000318"/>
    <property type="project" value="GO_Central"/>
</dbReference>
<evidence type="ECO:0000256" key="4">
    <source>
        <dbReference type="SAM" id="MobiDB-lite"/>
    </source>
</evidence>
<reference evidence="9" key="1">
    <citation type="journal article" date="2011" name="Genome Biol.">
        <title>Comparative genomics of the social amoebae Dictyostelium discoideum and Dictyostelium purpureum.</title>
        <authorList>
            <consortium name="US DOE Joint Genome Institute (JGI-PGF)"/>
            <person name="Sucgang R."/>
            <person name="Kuo A."/>
            <person name="Tian X."/>
            <person name="Salerno W."/>
            <person name="Parikh A."/>
            <person name="Feasley C.L."/>
            <person name="Dalin E."/>
            <person name="Tu H."/>
            <person name="Huang E."/>
            <person name="Barry K."/>
            <person name="Lindquist E."/>
            <person name="Shapiro H."/>
            <person name="Bruce D."/>
            <person name="Schmutz J."/>
            <person name="Salamov A."/>
            <person name="Fey P."/>
            <person name="Gaudet P."/>
            <person name="Anjard C."/>
            <person name="Babu M.M."/>
            <person name="Basu S."/>
            <person name="Bushmanova Y."/>
            <person name="van der Wel H."/>
            <person name="Katoh-Kurasawa M."/>
            <person name="Dinh C."/>
            <person name="Coutinho P.M."/>
            <person name="Saito T."/>
            <person name="Elias M."/>
            <person name="Schaap P."/>
            <person name="Kay R.R."/>
            <person name="Henrissat B."/>
            <person name="Eichinger L."/>
            <person name="Rivero F."/>
            <person name="Putnam N.H."/>
            <person name="West C.M."/>
            <person name="Loomis W.F."/>
            <person name="Chisholm R.L."/>
            <person name="Shaulsky G."/>
            <person name="Strassmann J.E."/>
            <person name="Queller D.C."/>
            <person name="Kuspa A."/>
            <person name="Grigoriev I.V."/>
        </authorList>
    </citation>
    <scope>NUCLEOTIDE SEQUENCE [LARGE SCALE GENOMIC DNA]</scope>
    <source>
        <strain evidence="9">QSDP1</strain>
    </source>
</reference>
<dbReference type="PANTHER" id="PTHR13251">
    <property type="entry name" value="EPILEPSY HOLOPROSENCEPHALY CANDIDATE 1/TMEM1"/>
    <property type="match status" value="1"/>
</dbReference>
<evidence type="ECO:0000256" key="3">
    <source>
        <dbReference type="ARBA" id="ARBA00023034"/>
    </source>
</evidence>
<dbReference type="PANTHER" id="PTHR13251:SF3">
    <property type="entry name" value="TRAFFICKING PROTEIN PARTICLE COMPLEX SUBUNIT 10"/>
    <property type="match status" value="1"/>
</dbReference>
<dbReference type="EMBL" id="GL870988">
    <property type="protein sequence ID" value="EGC37898.1"/>
    <property type="molecule type" value="Genomic_DNA"/>
</dbReference>
<name>F0ZDS6_DICPU</name>
<dbReference type="InterPro" id="IPR056913">
    <property type="entry name" value="TRAPPC10/Trs130_N"/>
</dbReference>
<feature type="region of interest" description="Disordered" evidence="4">
    <location>
        <begin position="1"/>
        <end position="81"/>
    </location>
</feature>
<accession>F0ZDS6</accession>
<dbReference type="Pfam" id="PF11817">
    <property type="entry name" value="Foie-gras_1"/>
    <property type="match status" value="1"/>
</dbReference>
<evidence type="ECO:0000259" key="5">
    <source>
        <dbReference type="Pfam" id="PF11817"/>
    </source>
</evidence>
<dbReference type="OrthoDB" id="18106at2759"/>
<keyword evidence="2" id="KW-0813">Transport</keyword>
<protein>
    <submittedName>
        <fullName evidence="8">Uncharacterized protein</fullName>
    </submittedName>
</protein>
<dbReference type="InterPro" id="IPR022233">
    <property type="entry name" value="TRAPPC10/Trs130_C"/>
</dbReference>
<feature type="compositionally biased region" description="Low complexity" evidence="4">
    <location>
        <begin position="481"/>
        <end position="512"/>
    </location>
</feature>
<proteinExistence type="predicted"/>
<dbReference type="Pfam" id="PF12584">
    <property type="entry name" value="TRAPPC10"/>
    <property type="match status" value="1"/>
</dbReference>
<feature type="compositionally biased region" description="Low complexity" evidence="4">
    <location>
        <begin position="14"/>
        <end position="55"/>
    </location>
</feature>
<dbReference type="InterPro" id="IPR045126">
    <property type="entry name" value="TRAPPC10/Trs130"/>
</dbReference>
<evidence type="ECO:0000259" key="7">
    <source>
        <dbReference type="Pfam" id="PF23036"/>
    </source>
</evidence>
<feature type="compositionally biased region" description="Polar residues" evidence="4">
    <location>
        <begin position="57"/>
        <end position="81"/>
    </location>
</feature>
<dbReference type="STRING" id="5786.F0ZDS6"/>
<feature type="domain" description="TRAPPC10/Trs130 C-terminal" evidence="6">
    <location>
        <begin position="1186"/>
        <end position="1273"/>
    </location>
</feature>
<dbReference type="GO" id="GO:0005829">
    <property type="term" value="C:cytosol"/>
    <property type="evidence" value="ECO:0007669"/>
    <property type="project" value="GOC"/>
</dbReference>
<evidence type="ECO:0000256" key="1">
    <source>
        <dbReference type="ARBA" id="ARBA00004555"/>
    </source>
</evidence>
<feature type="domain" description="TRAPPC10/Trs130 N-terminal" evidence="7">
    <location>
        <begin position="89"/>
        <end position="396"/>
    </location>
</feature>
<dbReference type="Pfam" id="PF23036">
    <property type="entry name" value="TRAPPC10_1st"/>
    <property type="match status" value="1"/>
</dbReference>
<dbReference type="KEGG" id="dpp:DICPUDRAFT_86772"/>
<gene>
    <name evidence="8" type="ORF">DICPUDRAFT_86772</name>
</gene>
<evidence type="ECO:0000313" key="9">
    <source>
        <dbReference type="Proteomes" id="UP000001064"/>
    </source>
</evidence>
<feature type="region of interest" description="Disordered" evidence="4">
    <location>
        <begin position="480"/>
        <end position="512"/>
    </location>
</feature>
<comment type="subcellular location">
    <subcellularLocation>
        <location evidence="1">Golgi apparatus</location>
    </subcellularLocation>
</comment>
<dbReference type="GO" id="GO:0006891">
    <property type="term" value="P:intra-Golgi vesicle-mediated transport"/>
    <property type="evidence" value="ECO:0000318"/>
    <property type="project" value="GO_Central"/>
</dbReference>
<feature type="domain" description="Trafficking protein particle complex subunit 11" evidence="5">
    <location>
        <begin position="650"/>
        <end position="747"/>
    </location>
</feature>
<dbReference type="InterPro" id="IPR021773">
    <property type="entry name" value="TPC11"/>
</dbReference>
<dbReference type="eggNOG" id="KOG1931">
    <property type="taxonomic scope" value="Eukaryota"/>
</dbReference>
<dbReference type="Proteomes" id="UP000001064">
    <property type="component" value="Unassembled WGS sequence"/>
</dbReference>
<keyword evidence="3" id="KW-0333">Golgi apparatus</keyword>
<keyword evidence="9" id="KW-1185">Reference proteome</keyword>
<dbReference type="GeneID" id="10503175"/>
<organism evidence="8 9">
    <name type="scientific">Dictyostelium purpureum</name>
    <name type="common">Slime mold</name>
    <dbReference type="NCBI Taxonomy" id="5786"/>
    <lineage>
        <taxon>Eukaryota</taxon>
        <taxon>Amoebozoa</taxon>
        <taxon>Evosea</taxon>
        <taxon>Eumycetozoa</taxon>
        <taxon>Dictyostelia</taxon>
        <taxon>Dictyosteliales</taxon>
        <taxon>Dictyosteliaceae</taxon>
        <taxon>Dictyostelium</taxon>
    </lineage>
</organism>
<evidence type="ECO:0000256" key="2">
    <source>
        <dbReference type="ARBA" id="ARBA00022448"/>
    </source>
</evidence>
<dbReference type="VEuPathDB" id="AmoebaDB:DICPUDRAFT_86772"/>